<keyword evidence="2" id="KW-1185">Reference proteome</keyword>
<dbReference type="GeneTree" id="ENSGT00940000169717"/>
<dbReference type="AlphaFoldDB" id="A0A3Q1GSD1"/>
<dbReference type="Ensembl" id="ENSAPOT00000026535.1">
    <property type="protein sequence ID" value="ENSAPOP00000032519.1"/>
    <property type="gene ID" value="ENSAPOG00000020477.1"/>
</dbReference>
<reference evidence="1" key="1">
    <citation type="submission" date="2025-08" db="UniProtKB">
        <authorList>
            <consortium name="Ensembl"/>
        </authorList>
    </citation>
    <scope>IDENTIFICATION</scope>
</reference>
<accession>A0A3Q1GSD1</accession>
<protein>
    <submittedName>
        <fullName evidence="1">Uncharacterized protein</fullName>
    </submittedName>
</protein>
<evidence type="ECO:0000313" key="1">
    <source>
        <dbReference type="Ensembl" id="ENSAPOP00000032519.1"/>
    </source>
</evidence>
<evidence type="ECO:0000313" key="2">
    <source>
        <dbReference type="Proteomes" id="UP000257200"/>
    </source>
</evidence>
<reference evidence="1" key="2">
    <citation type="submission" date="2025-09" db="UniProtKB">
        <authorList>
            <consortium name="Ensembl"/>
        </authorList>
    </citation>
    <scope>IDENTIFICATION</scope>
</reference>
<organism evidence="1 2">
    <name type="scientific">Acanthochromis polyacanthus</name>
    <name type="common">spiny chromis</name>
    <dbReference type="NCBI Taxonomy" id="80966"/>
    <lineage>
        <taxon>Eukaryota</taxon>
        <taxon>Metazoa</taxon>
        <taxon>Chordata</taxon>
        <taxon>Craniata</taxon>
        <taxon>Vertebrata</taxon>
        <taxon>Euteleostomi</taxon>
        <taxon>Actinopterygii</taxon>
        <taxon>Neopterygii</taxon>
        <taxon>Teleostei</taxon>
        <taxon>Neoteleostei</taxon>
        <taxon>Acanthomorphata</taxon>
        <taxon>Ovalentaria</taxon>
        <taxon>Pomacentridae</taxon>
        <taxon>Acanthochromis</taxon>
    </lineage>
</organism>
<name>A0A3Q1GSD1_9TELE</name>
<dbReference type="InParanoid" id="A0A3Q1GSD1"/>
<sequence length="66" mass="7408">LLRDDARLLLIHLNHGFAGKMKIVEEPNTFGLNNPFLSQGSRLQPKVSPSPVSGKTVRQLLRLKFI</sequence>
<dbReference type="Proteomes" id="UP000257200">
    <property type="component" value="Unplaced"/>
</dbReference>
<proteinExistence type="predicted"/>
<dbReference type="STRING" id="80966.ENSAPOP00000032519"/>